<feature type="transmembrane region" description="Helical" evidence="7">
    <location>
        <begin position="172"/>
        <end position="190"/>
    </location>
</feature>
<dbReference type="PANTHER" id="PTHR43163:SF6">
    <property type="entry name" value="DIPEPTIDE TRANSPORT SYSTEM PERMEASE PROTEIN DPPB-RELATED"/>
    <property type="match status" value="1"/>
</dbReference>
<keyword evidence="10" id="KW-1185">Reference proteome</keyword>
<proteinExistence type="inferred from homology"/>
<sequence>MIVIPLLFVVSALVFLLMEALPGDPAQIRAGMDASEEEVEAVRQQMGLDRPGHERYLSWLGGALTGDLGSSVVSGRAVTTLLGERLPVTLQMAGMAFVLSIVISLPLALAAARRPGGLVDRFVMVCSMTLLAVPNFVMALLLVLVFAVGLGMLPAIGFVPLAEGVWPNMRSMILPVLSLAVPMACFYARFLRGDLVEQLNAAAYIDTARSKGTGPWRILWLHAFRNSSFGLLTLVGLNIGALVGGTVIIERIFAMPGMGTLMLEGVMSSDVAVVQTCVFIFAAAAVFANLLVDVMYAVLDPRVRYGSH</sequence>
<evidence type="ECO:0000256" key="7">
    <source>
        <dbReference type="RuleBase" id="RU363032"/>
    </source>
</evidence>
<organism evidence="9 10">
    <name type="scientific">Phytoactinopolyspora halotolerans</name>
    <dbReference type="NCBI Taxonomy" id="1981512"/>
    <lineage>
        <taxon>Bacteria</taxon>
        <taxon>Bacillati</taxon>
        <taxon>Actinomycetota</taxon>
        <taxon>Actinomycetes</taxon>
        <taxon>Jiangellales</taxon>
        <taxon>Jiangellaceae</taxon>
        <taxon>Phytoactinopolyspora</taxon>
    </lineage>
</organism>
<comment type="caution">
    <text evidence="9">The sequence shown here is derived from an EMBL/GenBank/DDBJ whole genome shotgun (WGS) entry which is preliminary data.</text>
</comment>
<accession>A0A6L9S7D6</accession>
<evidence type="ECO:0000256" key="2">
    <source>
        <dbReference type="ARBA" id="ARBA00022448"/>
    </source>
</evidence>
<dbReference type="InterPro" id="IPR035906">
    <property type="entry name" value="MetI-like_sf"/>
</dbReference>
<keyword evidence="2 7" id="KW-0813">Transport</keyword>
<evidence type="ECO:0000313" key="9">
    <source>
        <dbReference type="EMBL" id="NEE00468.1"/>
    </source>
</evidence>
<keyword evidence="5 7" id="KW-1133">Transmembrane helix</keyword>
<reference evidence="9 10" key="1">
    <citation type="submission" date="2020-02" db="EMBL/GenBank/DDBJ databases">
        <authorList>
            <person name="Li X.-J."/>
            <person name="Han X.-M."/>
        </authorList>
    </citation>
    <scope>NUCLEOTIDE SEQUENCE [LARGE SCALE GENOMIC DNA]</scope>
    <source>
        <strain evidence="9 10">CCTCC AB 2017055</strain>
    </source>
</reference>
<gene>
    <name evidence="9" type="ORF">G1H10_09825</name>
</gene>
<evidence type="ECO:0000256" key="5">
    <source>
        <dbReference type="ARBA" id="ARBA00022989"/>
    </source>
</evidence>
<feature type="transmembrane region" description="Helical" evidence="7">
    <location>
        <begin position="88"/>
        <end position="110"/>
    </location>
</feature>
<keyword evidence="3" id="KW-1003">Cell membrane</keyword>
<dbReference type="PROSITE" id="PS50928">
    <property type="entry name" value="ABC_TM1"/>
    <property type="match status" value="1"/>
</dbReference>
<evidence type="ECO:0000256" key="6">
    <source>
        <dbReference type="ARBA" id="ARBA00023136"/>
    </source>
</evidence>
<feature type="transmembrane region" description="Helical" evidence="7">
    <location>
        <begin position="273"/>
        <end position="299"/>
    </location>
</feature>
<comment type="similarity">
    <text evidence="7">Belongs to the binding-protein-dependent transport system permease family.</text>
</comment>
<dbReference type="Gene3D" id="1.10.3720.10">
    <property type="entry name" value="MetI-like"/>
    <property type="match status" value="1"/>
</dbReference>
<dbReference type="SUPFAM" id="SSF161098">
    <property type="entry name" value="MetI-like"/>
    <property type="match status" value="1"/>
</dbReference>
<dbReference type="InterPro" id="IPR000515">
    <property type="entry name" value="MetI-like"/>
</dbReference>
<evidence type="ECO:0000259" key="8">
    <source>
        <dbReference type="PROSITE" id="PS50928"/>
    </source>
</evidence>
<comment type="subcellular location">
    <subcellularLocation>
        <location evidence="1 7">Cell membrane</location>
        <topology evidence="1 7">Multi-pass membrane protein</topology>
    </subcellularLocation>
</comment>
<feature type="transmembrane region" description="Helical" evidence="7">
    <location>
        <begin position="122"/>
        <end position="152"/>
    </location>
</feature>
<keyword evidence="4 7" id="KW-0812">Transmembrane</keyword>
<protein>
    <submittedName>
        <fullName evidence="9">ABC transporter permease</fullName>
    </submittedName>
</protein>
<feature type="domain" description="ABC transmembrane type-1" evidence="8">
    <location>
        <begin position="86"/>
        <end position="299"/>
    </location>
</feature>
<dbReference type="AlphaFoldDB" id="A0A6L9S7D6"/>
<dbReference type="Pfam" id="PF00528">
    <property type="entry name" value="BPD_transp_1"/>
    <property type="match status" value="1"/>
</dbReference>
<dbReference type="GO" id="GO:0055085">
    <property type="term" value="P:transmembrane transport"/>
    <property type="evidence" value="ECO:0007669"/>
    <property type="project" value="InterPro"/>
</dbReference>
<name>A0A6L9S7D6_9ACTN</name>
<dbReference type="EMBL" id="JAAGOA010000005">
    <property type="protein sequence ID" value="NEE00468.1"/>
    <property type="molecule type" value="Genomic_DNA"/>
</dbReference>
<evidence type="ECO:0000256" key="3">
    <source>
        <dbReference type="ARBA" id="ARBA00022475"/>
    </source>
</evidence>
<dbReference type="PANTHER" id="PTHR43163">
    <property type="entry name" value="DIPEPTIDE TRANSPORT SYSTEM PERMEASE PROTEIN DPPB-RELATED"/>
    <property type="match status" value="1"/>
</dbReference>
<dbReference type="InterPro" id="IPR045621">
    <property type="entry name" value="BPD_transp_1_N"/>
</dbReference>
<dbReference type="Proteomes" id="UP000475214">
    <property type="component" value="Unassembled WGS sequence"/>
</dbReference>
<evidence type="ECO:0000256" key="4">
    <source>
        <dbReference type="ARBA" id="ARBA00022692"/>
    </source>
</evidence>
<dbReference type="GO" id="GO:0005886">
    <property type="term" value="C:plasma membrane"/>
    <property type="evidence" value="ECO:0007669"/>
    <property type="project" value="UniProtKB-SubCell"/>
</dbReference>
<evidence type="ECO:0000256" key="1">
    <source>
        <dbReference type="ARBA" id="ARBA00004651"/>
    </source>
</evidence>
<dbReference type="CDD" id="cd06261">
    <property type="entry name" value="TM_PBP2"/>
    <property type="match status" value="1"/>
</dbReference>
<dbReference type="Pfam" id="PF19300">
    <property type="entry name" value="BPD_transp_1_N"/>
    <property type="match status" value="1"/>
</dbReference>
<feature type="transmembrane region" description="Helical" evidence="7">
    <location>
        <begin position="229"/>
        <end position="253"/>
    </location>
</feature>
<evidence type="ECO:0000313" key="10">
    <source>
        <dbReference type="Proteomes" id="UP000475214"/>
    </source>
</evidence>
<keyword evidence="6 7" id="KW-0472">Membrane</keyword>